<sequence>MESPKAEIFIKEKDNFDFDSSKSKKEAHPDVMFVMMTINVHPRHALGFFYILQGIMPRTFEELANGAHDMELSIASRGTEDFSISEVRKDKKEIKGAEKIVKSTVKEFMSYCRHARATTGEASDAAVRIHPKDKYFILKELILKLAHEKKIELDLQEVAQTNHAAVTIMSEAPPSRLVFKQRECLVQLGTFEPIAIQFYQ</sequence>
<name>A0A5D3DZ28_CUCMM</name>
<dbReference type="AlphaFoldDB" id="A0A5D3DZ28"/>
<evidence type="ECO:0000313" key="1">
    <source>
        <dbReference type="EMBL" id="KAA0064144.1"/>
    </source>
</evidence>
<comment type="caution">
    <text evidence="2">The sequence shown here is derived from an EMBL/GenBank/DDBJ whole genome shotgun (WGS) entry which is preliminary data.</text>
</comment>
<dbReference type="Proteomes" id="UP000321393">
    <property type="component" value="Unassembled WGS sequence"/>
</dbReference>
<reference evidence="3 4" key="1">
    <citation type="submission" date="2019-08" db="EMBL/GenBank/DDBJ databases">
        <title>Draft genome sequences of two oriental melons (Cucumis melo L. var makuwa).</title>
        <authorList>
            <person name="Kwon S.-Y."/>
        </authorList>
    </citation>
    <scope>NUCLEOTIDE SEQUENCE [LARGE SCALE GENOMIC DNA]</scope>
    <source>
        <strain evidence="4">cv. Chang Bougi</strain>
        <strain evidence="3">cv. SW 3</strain>
        <tissue evidence="2">Leaf</tissue>
    </source>
</reference>
<dbReference type="Proteomes" id="UP000321947">
    <property type="component" value="Unassembled WGS sequence"/>
</dbReference>
<dbReference type="OrthoDB" id="1166206at2759"/>
<accession>A0A5D3DZ28</accession>
<protein>
    <submittedName>
        <fullName evidence="2">Retrotransposon gag protein</fullName>
    </submittedName>
</protein>
<evidence type="ECO:0000313" key="2">
    <source>
        <dbReference type="EMBL" id="TYK28595.1"/>
    </source>
</evidence>
<evidence type="ECO:0000313" key="3">
    <source>
        <dbReference type="Proteomes" id="UP000321393"/>
    </source>
</evidence>
<dbReference type="EMBL" id="SSTE01001908">
    <property type="protein sequence ID" value="KAA0064144.1"/>
    <property type="molecule type" value="Genomic_DNA"/>
</dbReference>
<dbReference type="EMBL" id="SSTD01002097">
    <property type="protein sequence ID" value="TYK28595.1"/>
    <property type="molecule type" value="Genomic_DNA"/>
</dbReference>
<proteinExistence type="predicted"/>
<organism evidence="2 4">
    <name type="scientific">Cucumis melo var. makuwa</name>
    <name type="common">Oriental melon</name>
    <dbReference type="NCBI Taxonomy" id="1194695"/>
    <lineage>
        <taxon>Eukaryota</taxon>
        <taxon>Viridiplantae</taxon>
        <taxon>Streptophyta</taxon>
        <taxon>Embryophyta</taxon>
        <taxon>Tracheophyta</taxon>
        <taxon>Spermatophyta</taxon>
        <taxon>Magnoliopsida</taxon>
        <taxon>eudicotyledons</taxon>
        <taxon>Gunneridae</taxon>
        <taxon>Pentapetalae</taxon>
        <taxon>rosids</taxon>
        <taxon>fabids</taxon>
        <taxon>Cucurbitales</taxon>
        <taxon>Cucurbitaceae</taxon>
        <taxon>Benincaseae</taxon>
        <taxon>Cucumis</taxon>
    </lineage>
</organism>
<evidence type="ECO:0000313" key="4">
    <source>
        <dbReference type="Proteomes" id="UP000321947"/>
    </source>
</evidence>
<gene>
    <name evidence="2" type="ORF">E5676_scaffold2030G00040</name>
    <name evidence="1" type="ORF">E6C27_scaffold548G00660</name>
</gene>